<dbReference type="AlphaFoldDB" id="A0A9P6L8Z2"/>
<proteinExistence type="predicted"/>
<feature type="compositionally biased region" description="Low complexity" evidence="1">
    <location>
        <begin position="24"/>
        <end position="34"/>
    </location>
</feature>
<reference evidence="2" key="1">
    <citation type="journal article" date="2020" name="Nat. Commun.">
        <title>Large-scale genome sequencing of mycorrhizal fungi provides insights into the early evolution of symbiotic traits.</title>
        <authorList>
            <person name="Miyauchi S."/>
            <person name="Kiss E."/>
            <person name="Kuo A."/>
            <person name="Drula E."/>
            <person name="Kohler A."/>
            <person name="Sanchez-Garcia M."/>
            <person name="Morin E."/>
            <person name="Andreopoulos B."/>
            <person name="Barry K.W."/>
            <person name="Bonito G."/>
            <person name="Buee M."/>
            <person name="Carver A."/>
            <person name="Chen C."/>
            <person name="Cichocki N."/>
            <person name="Clum A."/>
            <person name="Culley D."/>
            <person name="Crous P.W."/>
            <person name="Fauchery L."/>
            <person name="Girlanda M."/>
            <person name="Hayes R.D."/>
            <person name="Keri Z."/>
            <person name="LaButti K."/>
            <person name="Lipzen A."/>
            <person name="Lombard V."/>
            <person name="Magnuson J."/>
            <person name="Maillard F."/>
            <person name="Murat C."/>
            <person name="Nolan M."/>
            <person name="Ohm R.A."/>
            <person name="Pangilinan J."/>
            <person name="Pereira M.F."/>
            <person name="Perotto S."/>
            <person name="Peter M."/>
            <person name="Pfister S."/>
            <person name="Riley R."/>
            <person name="Sitrit Y."/>
            <person name="Stielow J.B."/>
            <person name="Szollosi G."/>
            <person name="Zifcakova L."/>
            <person name="Stursova M."/>
            <person name="Spatafora J.W."/>
            <person name="Tedersoo L."/>
            <person name="Vaario L.M."/>
            <person name="Yamada A."/>
            <person name="Yan M."/>
            <person name="Wang P."/>
            <person name="Xu J."/>
            <person name="Bruns T."/>
            <person name="Baldrian P."/>
            <person name="Vilgalys R."/>
            <person name="Dunand C."/>
            <person name="Henrissat B."/>
            <person name="Grigoriev I.V."/>
            <person name="Hibbett D."/>
            <person name="Nagy L.G."/>
            <person name="Martin F.M."/>
        </authorList>
    </citation>
    <scope>NUCLEOTIDE SEQUENCE</scope>
    <source>
        <strain evidence="2">UH-Tt-Lm1</strain>
    </source>
</reference>
<comment type="caution">
    <text evidence="2">The sequence shown here is derived from an EMBL/GenBank/DDBJ whole genome shotgun (WGS) entry which is preliminary data.</text>
</comment>
<feature type="region of interest" description="Disordered" evidence="1">
    <location>
        <begin position="17"/>
        <end position="126"/>
    </location>
</feature>
<dbReference type="Pfam" id="PF08576">
    <property type="entry name" value="DUF1764"/>
    <property type="match status" value="1"/>
</dbReference>
<feature type="compositionally biased region" description="Basic and acidic residues" evidence="1">
    <location>
        <begin position="58"/>
        <end position="72"/>
    </location>
</feature>
<evidence type="ECO:0000313" key="3">
    <source>
        <dbReference type="Proteomes" id="UP000736335"/>
    </source>
</evidence>
<organism evidence="2 3">
    <name type="scientific">Thelephora terrestris</name>
    <dbReference type="NCBI Taxonomy" id="56493"/>
    <lineage>
        <taxon>Eukaryota</taxon>
        <taxon>Fungi</taxon>
        <taxon>Dikarya</taxon>
        <taxon>Basidiomycota</taxon>
        <taxon>Agaricomycotina</taxon>
        <taxon>Agaricomycetes</taxon>
        <taxon>Thelephorales</taxon>
        <taxon>Thelephoraceae</taxon>
        <taxon>Thelephora</taxon>
    </lineage>
</organism>
<feature type="compositionally biased region" description="Basic residues" evidence="1">
    <location>
        <begin position="36"/>
        <end position="47"/>
    </location>
</feature>
<dbReference type="PANTHER" id="PTHR34066:SF1">
    <property type="entry name" value="DUF1764 FAMILY PROTEIN"/>
    <property type="match status" value="1"/>
</dbReference>
<evidence type="ECO:0000313" key="2">
    <source>
        <dbReference type="EMBL" id="KAF9787274.1"/>
    </source>
</evidence>
<accession>A0A9P6L8Z2</accession>
<dbReference type="PANTHER" id="PTHR34066">
    <property type="entry name" value="GROWTH FACTOR 2"/>
    <property type="match status" value="1"/>
</dbReference>
<protein>
    <submittedName>
        <fullName evidence="2">DUF1764-domain-containing protein</fullName>
    </submittedName>
</protein>
<name>A0A9P6L8Z2_9AGAM</name>
<reference evidence="2" key="2">
    <citation type="submission" date="2020-11" db="EMBL/GenBank/DDBJ databases">
        <authorList>
            <consortium name="DOE Joint Genome Institute"/>
            <person name="Kuo A."/>
            <person name="Miyauchi S."/>
            <person name="Kiss E."/>
            <person name="Drula E."/>
            <person name="Kohler A."/>
            <person name="Sanchez-Garcia M."/>
            <person name="Andreopoulos B."/>
            <person name="Barry K.W."/>
            <person name="Bonito G."/>
            <person name="Buee M."/>
            <person name="Carver A."/>
            <person name="Chen C."/>
            <person name="Cichocki N."/>
            <person name="Clum A."/>
            <person name="Culley D."/>
            <person name="Crous P.W."/>
            <person name="Fauchery L."/>
            <person name="Girlanda M."/>
            <person name="Hayes R."/>
            <person name="Keri Z."/>
            <person name="Labutti K."/>
            <person name="Lipzen A."/>
            <person name="Lombard V."/>
            <person name="Magnuson J."/>
            <person name="Maillard F."/>
            <person name="Morin E."/>
            <person name="Murat C."/>
            <person name="Nolan M."/>
            <person name="Ohm R."/>
            <person name="Pangilinan J."/>
            <person name="Pereira M."/>
            <person name="Perotto S."/>
            <person name="Peter M."/>
            <person name="Riley R."/>
            <person name="Sitrit Y."/>
            <person name="Stielow B."/>
            <person name="Szollosi G."/>
            <person name="Zifcakova L."/>
            <person name="Stursova M."/>
            <person name="Spatafora J.W."/>
            <person name="Tedersoo L."/>
            <person name="Vaario L.-M."/>
            <person name="Yamada A."/>
            <person name="Yan M."/>
            <person name="Wang P."/>
            <person name="Xu J."/>
            <person name="Bruns T."/>
            <person name="Baldrian P."/>
            <person name="Vilgalys R."/>
            <person name="Henrissat B."/>
            <person name="Grigoriev I.V."/>
            <person name="Hibbett D."/>
            <person name="Nagy L.G."/>
            <person name="Martin F.M."/>
        </authorList>
    </citation>
    <scope>NUCLEOTIDE SEQUENCE</scope>
    <source>
        <strain evidence="2">UH-Tt-Lm1</strain>
    </source>
</reference>
<dbReference type="Proteomes" id="UP000736335">
    <property type="component" value="Unassembled WGS sequence"/>
</dbReference>
<dbReference type="EMBL" id="WIUZ02000005">
    <property type="protein sequence ID" value="KAF9787274.1"/>
    <property type="molecule type" value="Genomic_DNA"/>
</dbReference>
<dbReference type="OrthoDB" id="20835at2759"/>
<feature type="compositionally biased region" description="Low complexity" evidence="1">
    <location>
        <begin position="75"/>
        <end position="89"/>
    </location>
</feature>
<gene>
    <name evidence="2" type="ORF">BJ322DRAFT_712808</name>
</gene>
<dbReference type="InterPro" id="IPR013885">
    <property type="entry name" value="DUF1764_euk"/>
</dbReference>
<feature type="compositionally biased region" description="Basic and acidic residues" evidence="1">
    <location>
        <begin position="101"/>
        <end position="125"/>
    </location>
</feature>
<keyword evidence="3" id="KW-1185">Reference proteome</keyword>
<sequence length="155" mass="16778">MGRSEIDDIFAAKKTTVEVVTQPAASTSTSTDATGSKKKKKDKKRKRRAEEALDPGETEEKPLKKRVVETVHDPSTSVPSASSSKVPTAGKGISTTKLKVSKKEKEGLDRFKDSRGTGPRRKTEEGFSIFKEAELGINPEAGGTPLCPFDCECCF</sequence>
<evidence type="ECO:0000256" key="1">
    <source>
        <dbReference type="SAM" id="MobiDB-lite"/>
    </source>
</evidence>